<sequence length="79" mass="8779">MVKYRLVIGIFRDPDTGYVASCAAVSGLNGYGNTPEIACNDLQERLFGNLDDIRSLPNPEMELVSLHETEIEFSPFSQI</sequence>
<dbReference type="InterPro" id="IPR035069">
    <property type="entry name" value="TTHA1013/TTHA0281-like"/>
</dbReference>
<reference evidence="1" key="1">
    <citation type="submission" date="2016-10" db="EMBL/GenBank/DDBJ databases">
        <title>Sequence of Gallionella enrichment culture.</title>
        <authorList>
            <person name="Poehlein A."/>
            <person name="Muehling M."/>
            <person name="Daniel R."/>
        </authorList>
    </citation>
    <scope>NUCLEOTIDE SEQUENCE</scope>
</reference>
<evidence type="ECO:0008006" key="2">
    <source>
        <dbReference type="Google" id="ProtNLM"/>
    </source>
</evidence>
<comment type="caution">
    <text evidence="1">The sequence shown here is derived from an EMBL/GenBank/DDBJ whole genome shotgun (WGS) entry which is preliminary data.</text>
</comment>
<evidence type="ECO:0000313" key="1">
    <source>
        <dbReference type="EMBL" id="OIR18601.1"/>
    </source>
</evidence>
<accession>A0A1J5TCI0</accession>
<gene>
    <name evidence="1" type="ORF">GALL_09380</name>
</gene>
<name>A0A1J5TCI0_9ZZZZ</name>
<organism evidence="1">
    <name type="scientific">mine drainage metagenome</name>
    <dbReference type="NCBI Taxonomy" id="410659"/>
    <lineage>
        <taxon>unclassified sequences</taxon>
        <taxon>metagenomes</taxon>
        <taxon>ecological metagenomes</taxon>
    </lineage>
</organism>
<dbReference type="EMBL" id="MLJW01000002">
    <property type="protein sequence ID" value="OIR18601.1"/>
    <property type="molecule type" value="Genomic_DNA"/>
</dbReference>
<dbReference type="AlphaFoldDB" id="A0A1J5TCI0"/>
<protein>
    <recommendedName>
        <fullName evidence="2">HicB-like antitoxin of toxin-antitoxin system domain-containing protein</fullName>
    </recommendedName>
</protein>
<proteinExistence type="predicted"/>
<dbReference type="SUPFAM" id="SSF143100">
    <property type="entry name" value="TTHA1013/TTHA0281-like"/>
    <property type="match status" value="1"/>
</dbReference>